<feature type="compositionally biased region" description="Basic and acidic residues" evidence="1">
    <location>
        <begin position="251"/>
        <end position="261"/>
    </location>
</feature>
<dbReference type="Pfam" id="PF00144">
    <property type="entry name" value="Beta-lactamase"/>
    <property type="match status" value="1"/>
</dbReference>
<evidence type="ECO:0000313" key="4">
    <source>
        <dbReference type="Proteomes" id="UP000182993"/>
    </source>
</evidence>
<organism evidence="3 4">
    <name type="scientific">Thermus brockianus</name>
    <dbReference type="NCBI Taxonomy" id="56956"/>
    <lineage>
        <taxon>Bacteria</taxon>
        <taxon>Thermotogati</taxon>
        <taxon>Deinococcota</taxon>
        <taxon>Deinococci</taxon>
        <taxon>Thermales</taxon>
        <taxon>Thermaceae</taxon>
        <taxon>Thermus</taxon>
    </lineage>
</organism>
<accession>A0A1J0LQK8</accession>
<evidence type="ECO:0000313" key="3">
    <source>
        <dbReference type="EMBL" id="APD08300.1"/>
    </source>
</evidence>
<evidence type="ECO:0000256" key="1">
    <source>
        <dbReference type="SAM" id="MobiDB-lite"/>
    </source>
</evidence>
<feature type="domain" description="Beta-lactamase-related" evidence="2">
    <location>
        <begin position="34"/>
        <end position="399"/>
    </location>
</feature>
<dbReference type="InterPro" id="IPR001466">
    <property type="entry name" value="Beta-lactam-related"/>
</dbReference>
<sequence length="415" mass="45951">MRLWRLLALGMALLGLALAQVREGVDLGVLQAFKARLEAEVAQGRLPGAVVLVARNGQVVFHEAVGYLDPKARTPMAKEAIFRIYSMTKPLTSVLALQLVEEGRLFLTDPLALYLPEFREIRVGVERAGPEGRPVLELAPSQRPITLYDLLRHTSGITYGIFFDSLVKQEYRKVNADALDQTREEFLAKLARLPLQFQPGTLWEYGNSTDLLGHLLERVTGKSLAELMEERIFRPLGMVDSGFQVPPEKWGRVAEPPERDPFTGTPTPLPLNVREAPKRYSGGAGAVATAQDYHRFLQALLNGGEFGGRRILSRKGVELLTQDHLGPLYLPSLQRGAPYLPGFGYGFGLGVAVRLEDGGSPLPGSKGDYYWAGLFGTYFFVDPKERLIGVFMMQNPGGRTYYAGLFRNAVYASLR</sequence>
<dbReference type="SUPFAM" id="SSF56601">
    <property type="entry name" value="beta-lactamase/transpeptidase-like"/>
    <property type="match status" value="1"/>
</dbReference>
<dbReference type="InterPro" id="IPR050789">
    <property type="entry name" value="Diverse_Enzym_Activities"/>
</dbReference>
<dbReference type="PANTHER" id="PTHR43283">
    <property type="entry name" value="BETA-LACTAMASE-RELATED"/>
    <property type="match status" value="1"/>
</dbReference>
<reference evidence="4" key="1">
    <citation type="submission" date="2016-06" db="EMBL/GenBank/DDBJ databases">
        <title>Whole genome sequencing of Thermus brockianus strain GE-1.</title>
        <authorList>
            <person name="Schaefers C."/>
            <person name="Blank S."/>
            <person name="Wiebusch S."/>
            <person name="Elleuche S."/>
            <person name="Antranikian G."/>
        </authorList>
    </citation>
    <scope>NUCLEOTIDE SEQUENCE [LARGE SCALE GENOMIC DNA]</scope>
    <source>
        <strain evidence="4">GE-1</strain>
    </source>
</reference>
<dbReference type="Proteomes" id="UP000182993">
    <property type="component" value="Chromosome"/>
</dbReference>
<dbReference type="AlphaFoldDB" id="A0A1J0LQK8"/>
<dbReference type="InterPro" id="IPR012338">
    <property type="entry name" value="Beta-lactam/transpept-like"/>
</dbReference>
<dbReference type="OrthoDB" id="9797709at2"/>
<protein>
    <submittedName>
        <fullName evidence="3">Beta-lactamase</fullName>
    </submittedName>
</protein>
<dbReference type="EMBL" id="CP016312">
    <property type="protein sequence ID" value="APD08300.1"/>
    <property type="molecule type" value="Genomic_DNA"/>
</dbReference>
<name>A0A1J0LQK8_THEBO</name>
<dbReference type="STRING" id="56956.A0O31_00069"/>
<dbReference type="RefSeq" id="WP_028492838.1">
    <property type="nucleotide sequence ID" value="NZ_CP016312.1"/>
</dbReference>
<proteinExistence type="predicted"/>
<feature type="region of interest" description="Disordered" evidence="1">
    <location>
        <begin position="251"/>
        <end position="272"/>
    </location>
</feature>
<gene>
    <name evidence="3" type="ORF">A0O31_00069</name>
</gene>
<evidence type="ECO:0000259" key="2">
    <source>
        <dbReference type="Pfam" id="PF00144"/>
    </source>
</evidence>
<dbReference type="PANTHER" id="PTHR43283:SF3">
    <property type="entry name" value="BETA-LACTAMASE FAMILY PROTEIN (AFU_ORTHOLOGUE AFUA_5G07500)"/>
    <property type="match status" value="1"/>
</dbReference>
<dbReference type="Gene3D" id="3.40.710.10">
    <property type="entry name" value="DD-peptidase/beta-lactamase superfamily"/>
    <property type="match status" value="1"/>
</dbReference>
<dbReference type="KEGG" id="tbc:A0O31_00069"/>